<dbReference type="SUPFAM" id="SSF50630">
    <property type="entry name" value="Acid proteases"/>
    <property type="match status" value="1"/>
</dbReference>
<keyword evidence="4" id="KW-1185">Reference proteome</keyword>
<evidence type="ECO:0000313" key="4">
    <source>
        <dbReference type="Proteomes" id="UP000808914"/>
    </source>
</evidence>
<keyword evidence="1" id="KW-0378">Hydrolase</keyword>
<protein>
    <recommendedName>
        <fullName evidence="2">Retropepsins domain-containing protein</fullName>
    </recommendedName>
</protein>
<evidence type="ECO:0000259" key="2">
    <source>
        <dbReference type="Pfam" id="PF00077"/>
    </source>
</evidence>
<dbReference type="InterPro" id="IPR021109">
    <property type="entry name" value="Peptidase_aspartic_dom_sf"/>
</dbReference>
<accession>A0ABS2PZW0</accession>
<organism evidence="3 4">
    <name type="scientific">Scopulibacillus daqui</name>
    <dbReference type="NCBI Taxonomy" id="1469162"/>
    <lineage>
        <taxon>Bacteria</taxon>
        <taxon>Bacillati</taxon>
        <taxon>Bacillota</taxon>
        <taxon>Bacilli</taxon>
        <taxon>Bacillales</taxon>
        <taxon>Sporolactobacillaceae</taxon>
        <taxon>Scopulibacillus</taxon>
    </lineage>
</organism>
<proteinExistence type="predicted"/>
<dbReference type="Proteomes" id="UP000808914">
    <property type="component" value="Unassembled WGS sequence"/>
</dbReference>
<evidence type="ECO:0000256" key="1">
    <source>
        <dbReference type="ARBA" id="ARBA00022801"/>
    </source>
</evidence>
<dbReference type="InterPro" id="IPR018061">
    <property type="entry name" value="Retropepsins"/>
</dbReference>
<dbReference type="Pfam" id="PF00077">
    <property type="entry name" value="RVP"/>
    <property type="match status" value="1"/>
</dbReference>
<sequence length="130" mass="14328">MNIIIKDGLPIVALKIRIGHQSTLLSNVLLDTGCAASVFDTDELKKIGLPLDYTAGQAVRMYGIGGQSEWCYEQTIPSIFINMHEFKELKLQLGPIKSIYGFDGIIGNDIIMKIGMVIDFRQLKISGIPS</sequence>
<dbReference type="RefSeq" id="WP_205003523.1">
    <property type="nucleotide sequence ID" value="NZ_JAFBER010000010.1"/>
</dbReference>
<evidence type="ECO:0000313" key="3">
    <source>
        <dbReference type="EMBL" id="MBM7645587.1"/>
    </source>
</evidence>
<comment type="caution">
    <text evidence="3">The sequence shown here is derived from an EMBL/GenBank/DDBJ whole genome shotgun (WGS) entry which is preliminary data.</text>
</comment>
<reference evidence="3 4" key="1">
    <citation type="submission" date="2021-01" db="EMBL/GenBank/DDBJ databases">
        <title>Genomic Encyclopedia of Type Strains, Phase IV (KMG-IV): sequencing the most valuable type-strain genomes for metagenomic binning, comparative biology and taxonomic classification.</title>
        <authorList>
            <person name="Goeker M."/>
        </authorList>
    </citation>
    <scope>NUCLEOTIDE SEQUENCE [LARGE SCALE GENOMIC DNA]</scope>
    <source>
        <strain evidence="3 4">DSM 28236</strain>
    </source>
</reference>
<name>A0ABS2PZW0_9BACL</name>
<gene>
    <name evidence="3" type="ORF">JOD45_001805</name>
</gene>
<dbReference type="EMBL" id="JAFBER010000010">
    <property type="protein sequence ID" value="MBM7645587.1"/>
    <property type="molecule type" value="Genomic_DNA"/>
</dbReference>
<dbReference type="Gene3D" id="2.40.70.10">
    <property type="entry name" value="Acid Proteases"/>
    <property type="match status" value="1"/>
</dbReference>
<feature type="domain" description="Retropepsins" evidence="2">
    <location>
        <begin position="14"/>
        <end position="118"/>
    </location>
</feature>